<reference evidence="1 2" key="1">
    <citation type="submission" date="2020-03" db="EMBL/GenBank/DDBJ databases">
        <title>Whole genome shotgun sequence of Phytohabitans flavus NBRC 107702.</title>
        <authorList>
            <person name="Komaki H."/>
            <person name="Tamura T."/>
        </authorList>
    </citation>
    <scope>NUCLEOTIDE SEQUENCE [LARGE SCALE GENOMIC DNA]</scope>
    <source>
        <strain evidence="1 2">NBRC 107702</strain>
    </source>
</reference>
<reference evidence="1 2" key="2">
    <citation type="submission" date="2020-03" db="EMBL/GenBank/DDBJ databases">
        <authorList>
            <person name="Ichikawa N."/>
            <person name="Kimura A."/>
            <person name="Kitahashi Y."/>
            <person name="Uohara A."/>
        </authorList>
    </citation>
    <scope>NUCLEOTIDE SEQUENCE [LARGE SCALE GENOMIC DNA]</scope>
    <source>
        <strain evidence="1 2">NBRC 107702</strain>
    </source>
</reference>
<protein>
    <submittedName>
        <fullName evidence="1">Uncharacterized protein</fullName>
    </submittedName>
</protein>
<organism evidence="1 2">
    <name type="scientific">Phytohabitans flavus</name>
    <dbReference type="NCBI Taxonomy" id="1076124"/>
    <lineage>
        <taxon>Bacteria</taxon>
        <taxon>Bacillati</taxon>
        <taxon>Actinomycetota</taxon>
        <taxon>Actinomycetes</taxon>
        <taxon>Micromonosporales</taxon>
        <taxon>Micromonosporaceae</taxon>
    </lineage>
</organism>
<keyword evidence="2" id="KW-1185">Reference proteome</keyword>
<sequence>MKGDVFPYFRPSHDTVRFGPWMWAADSESEQLPSHLPDWDSNTDLIIERDVQLDLDRLARETGITSDASLALTTSWTSSSSDMSSYVPPVVVSASGTITLRAVLKGERLGGVVTLRTTLTLARPSAVRAPGVAWFPGSVLAEHRYSVGLEPSDPPFPTHEIDFSRTRLNPDASWHLETTTDLTAPFLGSFLLLLNTRDQELISAVAKGRKDKRQQLLIEDLEHGVGALLIELALHHRDELCDSDRWPPGTVGDVLKRILDAASKRADLRIADGPHDLAEVRTLITGAARATGRGRQFE</sequence>
<name>A0A6F8Y502_9ACTN</name>
<dbReference type="EMBL" id="AP022870">
    <property type="protein sequence ID" value="BCB81192.1"/>
    <property type="molecule type" value="Genomic_DNA"/>
</dbReference>
<evidence type="ECO:0000313" key="1">
    <source>
        <dbReference type="EMBL" id="BCB81192.1"/>
    </source>
</evidence>
<gene>
    <name evidence="1" type="ORF">Pflav_076020</name>
</gene>
<proteinExistence type="predicted"/>
<evidence type="ECO:0000313" key="2">
    <source>
        <dbReference type="Proteomes" id="UP000502508"/>
    </source>
</evidence>
<dbReference type="KEGG" id="pfla:Pflav_076020"/>
<dbReference type="RefSeq" id="WP_173041123.1">
    <property type="nucleotide sequence ID" value="NZ_AP022870.1"/>
</dbReference>
<dbReference type="Proteomes" id="UP000502508">
    <property type="component" value="Chromosome"/>
</dbReference>
<dbReference type="AlphaFoldDB" id="A0A6F8Y502"/>
<accession>A0A6F8Y502</accession>